<accession>A0A1V0RJ45</accession>
<dbReference type="KEGG" id="rmm:ROSMUCSMR3_00297"/>
<dbReference type="RefSeq" id="WP_081508516.1">
    <property type="nucleotide sequence ID" value="NZ_CP020474.1"/>
</dbReference>
<dbReference type="PROSITE" id="PS50075">
    <property type="entry name" value="CARRIER"/>
    <property type="match status" value="1"/>
</dbReference>
<proteinExistence type="predicted"/>
<sequence length="95" mass="10700">MPSETQQPARADAKSIETWMASYISSVIDVAQDPFPLDDRFDTYGLDSVEITIMCGMMEEEFEIEVNPDQVFDHPSVTAFSQHLAKRLDERSVAA</sequence>
<feature type="domain" description="Carrier" evidence="3">
    <location>
        <begin position="11"/>
        <end position="88"/>
    </location>
</feature>
<evidence type="ECO:0000313" key="4">
    <source>
        <dbReference type="EMBL" id="ARE81803.1"/>
    </source>
</evidence>
<evidence type="ECO:0000313" key="5">
    <source>
        <dbReference type="Proteomes" id="UP000192273"/>
    </source>
</evidence>
<evidence type="ECO:0000259" key="3">
    <source>
        <dbReference type="PROSITE" id="PS50075"/>
    </source>
</evidence>
<dbReference type="Pfam" id="PF00550">
    <property type="entry name" value="PP-binding"/>
    <property type="match status" value="1"/>
</dbReference>
<reference evidence="4 5" key="1">
    <citation type="submission" date="2017-03" db="EMBL/GenBank/DDBJ databases">
        <title>Genome Sequence of Roseovarius mucosus strain SMR3 Isolated from a culture of the Diatom Skeletonema marinoi.</title>
        <authorList>
            <person name="Topel M."/>
            <person name="Pinder M."/>
            <person name="Johansson O.N."/>
            <person name="Kourtchenko O."/>
            <person name="Godhe A."/>
            <person name="Clarke A.K."/>
        </authorList>
    </citation>
    <scope>NUCLEOTIDE SEQUENCE [LARGE SCALE GENOMIC DNA]</scope>
    <source>
        <strain evidence="4 5">SMR3</strain>
    </source>
</reference>
<dbReference type="Gene3D" id="1.10.1200.10">
    <property type="entry name" value="ACP-like"/>
    <property type="match status" value="1"/>
</dbReference>
<dbReference type="Proteomes" id="UP000192273">
    <property type="component" value="Chromosome"/>
</dbReference>
<keyword evidence="2" id="KW-0597">Phosphoprotein</keyword>
<keyword evidence="1" id="KW-0596">Phosphopantetheine</keyword>
<dbReference type="OrthoDB" id="7726078at2"/>
<dbReference type="GO" id="GO:0031177">
    <property type="term" value="F:phosphopantetheine binding"/>
    <property type="evidence" value="ECO:0007669"/>
    <property type="project" value="InterPro"/>
</dbReference>
<dbReference type="InterPro" id="IPR009081">
    <property type="entry name" value="PP-bd_ACP"/>
</dbReference>
<keyword evidence="5" id="KW-1185">Reference proteome</keyword>
<dbReference type="EMBL" id="CP020474">
    <property type="protein sequence ID" value="ARE81803.1"/>
    <property type="molecule type" value="Genomic_DNA"/>
</dbReference>
<dbReference type="AlphaFoldDB" id="A0A1V0RJ45"/>
<protein>
    <submittedName>
        <fullName evidence="4">Polyketide synthase PksL</fullName>
    </submittedName>
</protein>
<dbReference type="InterPro" id="IPR036736">
    <property type="entry name" value="ACP-like_sf"/>
</dbReference>
<evidence type="ECO:0000256" key="2">
    <source>
        <dbReference type="ARBA" id="ARBA00022553"/>
    </source>
</evidence>
<evidence type="ECO:0000256" key="1">
    <source>
        <dbReference type="ARBA" id="ARBA00022450"/>
    </source>
</evidence>
<name>A0A1V0RJ45_9RHOB</name>
<dbReference type="SMART" id="SM00823">
    <property type="entry name" value="PKS_PP"/>
    <property type="match status" value="1"/>
</dbReference>
<gene>
    <name evidence="4" type="primary">pksL</name>
    <name evidence="4" type="ORF">ROSMUCSMR3_00297</name>
</gene>
<dbReference type="SUPFAM" id="SSF47336">
    <property type="entry name" value="ACP-like"/>
    <property type="match status" value="1"/>
</dbReference>
<dbReference type="InterPro" id="IPR020806">
    <property type="entry name" value="PKS_PP-bd"/>
</dbReference>
<organism evidence="4 5">
    <name type="scientific">Roseovarius mucosus</name>
    <dbReference type="NCBI Taxonomy" id="215743"/>
    <lineage>
        <taxon>Bacteria</taxon>
        <taxon>Pseudomonadati</taxon>
        <taxon>Pseudomonadota</taxon>
        <taxon>Alphaproteobacteria</taxon>
        <taxon>Rhodobacterales</taxon>
        <taxon>Roseobacteraceae</taxon>
        <taxon>Roseovarius</taxon>
    </lineage>
</organism>